<proteinExistence type="predicted"/>
<dbReference type="Proteomes" id="UP000044806">
    <property type="component" value="Unassembled WGS sequence"/>
</dbReference>
<gene>
    <name evidence="1" type="ORF">ERS013165_03889</name>
</gene>
<name>A0A655SH48_VIBCL</name>
<protein>
    <submittedName>
        <fullName evidence="1">Uncharacterized protein</fullName>
    </submittedName>
</protein>
<evidence type="ECO:0000313" key="2">
    <source>
        <dbReference type="Proteomes" id="UP000044806"/>
    </source>
</evidence>
<evidence type="ECO:0000313" key="1">
    <source>
        <dbReference type="EMBL" id="CSB22111.1"/>
    </source>
</evidence>
<dbReference type="AlphaFoldDB" id="A0A655SH48"/>
<sequence>MVLRFVFARRFNAKSFGAEVGERFVSINNRLVYIFFAVGVFAASSELQIGFHDFGNAECHVAQFVLL</sequence>
<reference evidence="1 2" key="1">
    <citation type="submission" date="2015-07" db="EMBL/GenBank/DDBJ databases">
        <authorList>
            <consortium name="Pathogen Informatics"/>
        </authorList>
    </citation>
    <scope>NUCLEOTIDE SEQUENCE [LARGE SCALE GENOMIC DNA]</scope>
    <source>
        <strain evidence="1 2">A51</strain>
    </source>
</reference>
<organism evidence="1 2">
    <name type="scientific">Vibrio cholerae</name>
    <dbReference type="NCBI Taxonomy" id="666"/>
    <lineage>
        <taxon>Bacteria</taxon>
        <taxon>Pseudomonadati</taxon>
        <taxon>Pseudomonadota</taxon>
        <taxon>Gammaproteobacteria</taxon>
        <taxon>Vibrionales</taxon>
        <taxon>Vibrionaceae</taxon>
        <taxon>Vibrio</taxon>
    </lineage>
</organism>
<accession>A0A655SH48</accession>
<dbReference type="EMBL" id="CWOW01000063">
    <property type="protein sequence ID" value="CSB22111.1"/>
    <property type="molecule type" value="Genomic_DNA"/>
</dbReference>